<accession>A0A5J4VK56</accession>
<dbReference type="EMBL" id="SNRW01006461">
    <property type="protein sequence ID" value="KAA6383027.1"/>
    <property type="molecule type" value="Genomic_DNA"/>
</dbReference>
<feature type="region of interest" description="Disordered" evidence="1">
    <location>
        <begin position="174"/>
        <end position="199"/>
    </location>
</feature>
<evidence type="ECO:0000256" key="1">
    <source>
        <dbReference type="SAM" id="MobiDB-lite"/>
    </source>
</evidence>
<feature type="compositionally biased region" description="Basic and acidic residues" evidence="1">
    <location>
        <begin position="23"/>
        <end position="34"/>
    </location>
</feature>
<gene>
    <name evidence="2" type="ORF">EZS28_021447</name>
</gene>
<evidence type="ECO:0000313" key="2">
    <source>
        <dbReference type="EMBL" id="KAA6383027.1"/>
    </source>
</evidence>
<organism evidence="2 3">
    <name type="scientific">Streblomastix strix</name>
    <dbReference type="NCBI Taxonomy" id="222440"/>
    <lineage>
        <taxon>Eukaryota</taxon>
        <taxon>Metamonada</taxon>
        <taxon>Preaxostyla</taxon>
        <taxon>Oxymonadida</taxon>
        <taxon>Streblomastigidae</taxon>
        <taxon>Streblomastix</taxon>
    </lineage>
</organism>
<evidence type="ECO:0000313" key="3">
    <source>
        <dbReference type="Proteomes" id="UP000324800"/>
    </source>
</evidence>
<feature type="region of interest" description="Disordered" evidence="1">
    <location>
        <begin position="1"/>
        <end position="38"/>
    </location>
</feature>
<reference evidence="2 3" key="1">
    <citation type="submission" date="2019-03" db="EMBL/GenBank/DDBJ databases">
        <title>Single cell metagenomics reveals metabolic interactions within the superorganism composed of flagellate Streblomastix strix and complex community of Bacteroidetes bacteria on its surface.</title>
        <authorList>
            <person name="Treitli S.C."/>
            <person name="Kolisko M."/>
            <person name="Husnik F."/>
            <person name="Keeling P."/>
            <person name="Hampl V."/>
        </authorList>
    </citation>
    <scope>NUCLEOTIDE SEQUENCE [LARGE SCALE GENOMIC DNA]</scope>
    <source>
        <strain evidence="2">ST1C</strain>
    </source>
</reference>
<proteinExistence type="predicted"/>
<sequence>MQKVLDQNSKGGITQHKKKKGQKTKDNYKIRPPKENTIQQHIVEEVKNGTVRTGSEEREGNDKQYYMEEMFDPIKDKIAKQKQETQLMQSARNAFNAIQYNLQNQARQQNRIADSLYRERDPAFSDTYNPNAVINEPANDLASRAIPWDLLLAQNKIVSSGSSRGIKQIGYETDLQSGTSTQDPGVQQTDQDAGGQQNENISQQQKELLDQAKLWAAQLIQDNNETKKDINKLEYKTGATDWGQPAINTAYINNPYPRKNTGYYMNVGGMPSLMQKKEIYDKSSKINKPKERKNYINPNQLKKLTAAQETLKKYGKNKKKK</sequence>
<name>A0A5J4VK56_9EUKA</name>
<comment type="caution">
    <text evidence="2">The sequence shown here is derived from an EMBL/GenBank/DDBJ whole genome shotgun (WGS) entry which is preliminary data.</text>
</comment>
<dbReference type="Proteomes" id="UP000324800">
    <property type="component" value="Unassembled WGS sequence"/>
</dbReference>
<protein>
    <submittedName>
        <fullName evidence="2">Uncharacterized protein</fullName>
    </submittedName>
</protein>
<dbReference type="AlphaFoldDB" id="A0A5J4VK56"/>